<dbReference type="InterPro" id="IPR016047">
    <property type="entry name" value="M23ase_b-sheet_dom"/>
</dbReference>
<feature type="compositionally biased region" description="Polar residues" evidence="1">
    <location>
        <begin position="59"/>
        <end position="69"/>
    </location>
</feature>
<proteinExistence type="predicted"/>
<dbReference type="InterPro" id="IPR050570">
    <property type="entry name" value="Cell_wall_metabolism_enzyme"/>
</dbReference>
<reference evidence="4" key="1">
    <citation type="journal article" date="2019" name="Int. J. Syst. Evol. Microbiol.">
        <title>The Global Catalogue of Microorganisms (GCM) 10K type strain sequencing project: providing services to taxonomists for standard genome sequencing and annotation.</title>
        <authorList>
            <consortium name="The Broad Institute Genomics Platform"/>
            <consortium name="The Broad Institute Genome Sequencing Center for Infectious Disease"/>
            <person name="Wu L."/>
            <person name="Ma J."/>
        </authorList>
    </citation>
    <scope>NUCLEOTIDE SEQUENCE [LARGE SCALE GENOMIC DNA]</scope>
    <source>
        <strain evidence="4">CCM 7403</strain>
    </source>
</reference>
<dbReference type="Pfam" id="PF01551">
    <property type="entry name" value="Peptidase_M23"/>
    <property type="match status" value="1"/>
</dbReference>
<accession>A0ABQ1QDH5</accession>
<protein>
    <submittedName>
        <fullName evidence="3">Peptidase</fullName>
    </submittedName>
</protein>
<dbReference type="EMBL" id="BMCK01000003">
    <property type="protein sequence ID" value="GGD23779.1"/>
    <property type="molecule type" value="Genomic_DNA"/>
</dbReference>
<dbReference type="Gene3D" id="2.70.70.10">
    <property type="entry name" value="Glucose Permease (Domain IIA)"/>
    <property type="match status" value="1"/>
</dbReference>
<dbReference type="PANTHER" id="PTHR21666">
    <property type="entry name" value="PEPTIDASE-RELATED"/>
    <property type="match status" value="1"/>
</dbReference>
<keyword evidence="4" id="KW-1185">Reference proteome</keyword>
<dbReference type="InterPro" id="IPR011055">
    <property type="entry name" value="Dup_hybrid_motif"/>
</dbReference>
<evidence type="ECO:0000256" key="1">
    <source>
        <dbReference type="SAM" id="MobiDB-lite"/>
    </source>
</evidence>
<feature type="compositionally biased region" description="Low complexity" evidence="1">
    <location>
        <begin position="33"/>
        <end position="51"/>
    </location>
</feature>
<dbReference type="Proteomes" id="UP000630594">
    <property type="component" value="Unassembled WGS sequence"/>
</dbReference>
<dbReference type="PANTHER" id="PTHR21666:SF270">
    <property type="entry name" value="MUREIN HYDROLASE ACTIVATOR ENVC"/>
    <property type="match status" value="1"/>
</dbReference>
<evidence type="ECO:0000259" key="2">
    <source>
        <dbReference type="Pfam" id="PF01551"/>
    </source>
</evidence>
<feature type="region of interest" description="Disordered" evidence="1">
    <location>
        <begin position="1"/>
        <end position="77"/>
    </location>
</feature>
<organism evidence="3 4">
    <name type="scientific">Nocardioides daphniae</name>
    <dbReference type="NCBI Taxonomy" id="402297"/>
    <lineage>
        <taxon>Bacteria</taxon>
        <taxon>Bacillati</taxon>
        <taxon>Actinomycetota</taxon>
        <taxon>Actinomycetes</taxon>
        <taxon>Propionibacteriales</taxon>
        <taxon>Nocardioidaceae</taxon>
        <taxon>Nocardioides</taxon>
    </lineage>
</organism>
<dbReference type="CDD" id="cd12797">
    <property type="entry name" value="M23_peptidase"/>
    <property type="match status" value="1"/>
</dbReference>
<feature type="domain" description="M23ase beta-sheet core" evidence="2">
    <location>
        <begin position="247"/>
        <end position="342"/>
    </location>
</feature>
<gene>
    <name evidence="3" type="ORF">GCM10007231_23640</name>
</gene>
<comment type="caution">
    <text evidence="3">The sequence shown here is derived from an EMBL/GenBank/DDBJ whole genome shotgun (WGS) entry which is preliminary data.</text>
</comment>
<sequence>MGNHRAERGPRRTASADRARKPLLTRNAPQGGARKAPASASRVSRVSGESAIEAVEPLASSQTATTAKSPATGATPDVAVPARLPAISTVDLPAAPVAGKRRAAAHTGSRGPLFKGLPSLPVLAGAAALAISVGGAVLGPGLDSDQVSAADVSASNALTSAASAALADRGGVVSRDSRREAKAEESEAKLVAAAEAAADARSKTLQGLHAQANKQAAIVEANLWHMPVSNYRLTATFGLSSHLWSTVHTGLDFAGATGTPLIAVANGTITETGSAGSYGYRTILTLEDGTEIWYCHQSAINVSVGDKVAGGDVIGALGSTGNSTGPHLHLEVRPGGGSPVDPYSTLLSHGLQP</sequence>
<evidence type="ECO:0000313" key="3">
    <source>
        <dbReference type="EMBL" id="GGD23779.1"/>
    </source>
</evidence>
<feature type="compositionally biased region" description="Basic and acidic residues" evidence="1">
    <location>
        <begin position="1"/>
        <end position="20"/>
    </location>
</feature>
<dbReference type="SUPFAM" id="SSF51261">
    <property type="entry name" value="Duplicated hybrid motif"/>
    <property type="match status" value="1"/>
</dbReference>
<name>A0ABQ1QDH5_9ACTN</name>
<evidence type="ECO:0000313" key="4">
    <source>
        <dbReference type="Proteomes" id="UP000630594"/>
    </source>
</evidence>